<dbReference type="Proteomes" id="UP000299102">
    <property type="component" value="Unassembled WGS sequence"/>
</dbReference>
<accession>A0A4C1U6P8</accession>
<proteinExistence type="predicted"/>
<dbReference type="AlphaFoldDB" id="A0A4C1U6P8"/>
<reference evidence="1 2" key="1">
    <citation type="journal article" date="2019" name="Commun. Biol.">
        <title>The bagworm genome reveals a unique fibroin gene that provides high tensile strength.</title>
        <authorList>
            <person name="Kono N."/>
            <person name="Nakamura H."/>
            <person name="Ohtoshi R."/>
            <person name="Tomita M."/>
            <person name="Numata K."/>
            <person name="Arakawa K."/>
        </authorList>
    </citation>
    <scope>NUCLEOTIDE SEQUENCE [LARGE SCALE GENOMIC DNA]</scope>
</reference>
<sequence length="203" mass="23229">MKVDISVKQDTGSSDKKLEERIQTVSRHLDDIRREIEKTWTHASQTLADNTQTEIHTQQNTSPLLQLINERLKIMTSELNALKERREKTPPPLVQNLTTEMTQAEIISNVTYPTKATTPPILTPNYTLILSSVDTKNIWMQVIDRISEVFDTKSTEAKVDRVKKTKNQKVGLSCSTKDYLALIQNRIQEHKSLKVEFSRSANP</sequence>
<dbReference type="EMBL" id="BGZK01000130">
    <property type="protein sequence ID" value="GBP21634.1"/>
    <property type="molecule type" value="Genomic_DNA"/>
</dbReference>
<name>A0A4C1U6P8_EUMVA</name>
<comment type="caution">
    <text evidence="1">The sequence shown here is derived from an EMBL/GenBank/DDBJ whole genome shotgun (WGS) entry which is preliminary data.</text>
</comment>
<dbReference type="OrthoDB" id="10022108at2759"/>
<evidence type="ECO:0000313" key="1">
    <source>
        <dbReference type="EMBL" id="GBP21634.1"/>
    </source>
</evidence>
<gene>
    <name evidence="1" type="ORF">EVAR_9819_1</name>
</gene>
<protein>
    <submittedName>
        <fullName evidence="1">Uncharacterized protein</fullName>
    </submittedName>
</protein>
<keyword evidence="2" id="KW-1185">Reference proteome</keyword>
<evidence type="ECO:0000313" key="2">
    <source>
        <dbReference type="Proteomes" id="UP000299102"/>
    </source>
</evidence>
<organism evidence="1 2">
    <name type="scientific">Eumeta variegata</name>
    <name type="common">Bagworm moth</name>
    <name type="synonym">Eumeta japonica</name>
    <dbReference type="NCBI Taxonomy" id="151549"/>
    <lineage>
        <taxon>Eukaryota</taxon>
        <taxon>Metazoa</taxon>
        <taxon>Ecdysozoa</taxon>
        <taxon>Arthropoda</taxon>
        <taxon>Hexapoda</taxon>
        <taxon>Insecta</taxon>
        <taxon>Pterygota</taxon>
        <taxon>Neoptera</taxon>
        <taxon>Endopterygota</taxon>
        <taxon>Lepidoptera</taxon>
        <taxon>Glossata</taxon>
        <taxon>Ditrysia</taxon>
        <taxon>Tineoidea</taxon>
        <taxon>Psychidae</taxon>
        <taxon>Oiketicinae</taxon>
        <taxon>Eumeta</taxon>
    </lineage>
</organism>